<keyword evidence="9" id="KW-1185">Reference proteome</keyword>
<evidence type="ECO:0000256" key="3">
    <source>
        <dbReference type="ARBA" id="ARBA00022989"/>
    </source>
</evidence>
<dbReference type="InterPro" id="IPR052205">
    <property type="entry name" value="FliO/MopB"/>
</dbReference>
<gene>
    <name evidence="8" type="primary">fliO</name>
    <name evidence="8" type="ORF">GCM10007878_13500</name>
</gene>
<dbReference type="NCBIfam" id="TIGR03500">
    <property type="entry name" value="FliO_TIGR"/>
    <property type="match status" value="1"/>
</dbReference>
<keyword evidence="8" id="KW-0969">Cilium</keyword>
<evidence type="ECO:0000256" key="2">
    <source>
        <dbReference type="ARBA" id="ARBA00022692"/>
    </source>
</evidence>
<feature type="transmembrane region" description="Helical" evidence="7">
    <location>
        <begin position="20"/>
        <end position="43"/>
    </location>
</feature>
<protein>
    <recommendedName>
        <fullName evidence="7">Flagellar protein</fullName>
    </recommendedName>
</protein>
<evidence type="ECO:0000256" key="6">
    <source>
        <dbReference type="ARBA" id="ARBA00037937"/>
    </source>
</evidence>
<keyword evidence="2 7" id="KW-0812">Transmembrane</keyword>
<name>A0ABQ5ZXV7_9GAMM</name>
<dbReference type="InterPro" id="IPR022781">
    <property type="entry name" value="Flagellar_biosynth_FliO"/>
</dbReference>
<dbReference type="EMBL" id="BSOR01000020">
    <property type="protein sequence ID" value="GLR63913.1"/>
    <property type="molecule type" value="Genomic_DNA"/>
</dbReference>
<sequence>MFAAKPLLASVEPNVASTGALATRVFLGLLLVLLLMFTLAWLAKRMRLAPGVIGSSSAIQTLAVSSLGSREKLLLVQVGEEQLLLGVTSQQITCLHELKTPIDLAKKDTKPAFKQFMQDWLVKNKATTTDSKEKGSK</sequence>
<accession>A0ABQ5ZXV7</accession>
<keyword evidence="3 7" id="KW-1133">Transmembrane helix</keyword>
<comment type="subcellular location">
    <subcellularLocation>
        <location evidence="7">Cell membrane</location>
    </subcellularLocation>
    <subcellularLocation>
        <location evidence="7">Bacterial flagellum basal body</location>
    </subcellularLocation>
</comment>
<dbReference type="Pfam" id="PF04347">
    <property type="entry name" value="FliO"/>
    <property type="match status" value="1"/>
</dbReference>
<dbReference type="Proteomes" id="UP001156682">
    <property type="component" value="Unassembled WGS sequence"/>
</dbReference>
<evidence type="ECO:0000256" key="7">
    <source>
        <dbReference type="RuleBase" id="RU362064"/>
    </source>
</evidence>
<keyword evidence="1 7" id="KW-1003">Cell membrane</keyword>
<proteinExistence type="inferred from homology"/>
<dbReference type="PANTHER" id="PTHR38766:SF1">
    <property type="entry name" value="FLAGELLAR PROTEIN FLIO"/>
    <property type="match status" value="1"/>
</dbReference>
<evidence type="ECO:0000256" key="4">
    <source>
        <dbReference type="ARBA" id="ARBA00023136"/>
    </source>
</evidence>
<keyword evidence="5 7" id="KW-0975">Bacterial flagellum</keyword>
<comment type="similarity">
    <text evidence="6 7">Belongs to the FliO/MopB family.</text>
</comment>
<reference evidence="9" key="1">
    <citation type="journal article" date="2019" name="Int. J. Syst. Evol. Microbiol.">
        <title>The Global Catalogue of Microorganisms (GCM) 10K type strain sequencing project: providing services to taxonomists for standard genome sequencing and annotation.</title>
        <authorList>
            <consortium name="The Broad Institute Genomics Platform"/>
            <consortium name="The Broad Institute Genome Sequencing Center for Infectious Disease"/>
            <person name="Wu L."/>
            <person name="Ma J."/>
        </authorList>
    </citation>
    <scope>NUCLEOTIDE SEQUENCE [LARGE SCALE GENOMIC DNA]</scope>
    <source>
        <strain evidence="9">NBRC 100033</strain>
    </source>
</reference>
<dbReference type="PANTHER" id="PTHR38766">
    <property type="entry name" value="FLAGELLAR PROTEIN FLIO"/>
    <property type="match status" value="1"/>
</dbReference>
<evidence type="ECO:0000256" key="1">
    <source>
        <dbReference type="ARBA" id="ARBA00022475"/>
    </source>
</evidence>
<evidence type="ECO:0000313" key="8">
    <source>
        <dbReference type="EMBL" id="GLR63913.1"/>
    </source>
</evidence>
<keyword evidence="8" id="KW-0966">Cell projection</keyword>
<keyword evidence="8" id="KW-0282">Flagellum</keyword>
<keyword evidence="4 7" id="KW-0472">Membrane</keyword>
<evidence type="ECO:0000313" key="9">
    <source>
        <dbReference type="Proteomes" id="UP001156682"/>
    </source>
</evidence>
<comment type="caution">
    <text evidence="8">The sequence shown here is derived from an EMBL/GenBank/DDBJ whole genome shotgun (WGS) entry which is preliminary data.</text>
</comment>
<organism evidence="8 9">
    <name type="scientific">Marinospirillum insulare</name>
    <dbReference type="NCBI Taxonomy" id="217169"/>
    <lineage>
        <taxon>Bacteria</taxon>
        <taxon>Pseudomonadati</taxon>
        <taxon>Pseudomonadota</taxon>
        <taxon>Gammaproteobacteria</taxon>
        <taxon>Oceanospirillales</taxon>
        <taxon>Oceanospirillaceae</taxon>
        <taxon>Marinospirillum</taxon>
    </lineage>
</organism>
<evidence type="ECO:0000256" key="5">
    <source>
        <dbReference type="ARBA" id="ARBA00023143"/>
    </source>
</evidence>